<dbReference type="Proteomes" id="UP000684084">
    <property type="component" value="Unassembled WGS sequence"/>
</dbReference>
<proteinExistence type="predicted"/>
<evidence type="ECO:0000313" key="1">
    <source>
        <dbReference type="EMBL" id="CAB5362172.1"/>
    </source>
</evidence>
<dbReference type="AlphaFoldDB" id="A0A915Z5G5"/>
<sequence length="122" mass="14308">MIRLLPRFFRRISSPNAINVRKTSTTTSNDSTYGRLKELYKEHNEKEKETIETLIDTIKRNKDYTLYSIIESRIRVAEKKIIYVIIGAFVLNWLNSRSGKCTKQHATLDEDRTKSNVVEENL</sequence>
<comment type="caution">
    <text evidence="1">The sequence shown here is derived from an EMBL/GenBank/DDBJ whole genome shotgun (WGS) entry which is preliminary data.</text>
</comment>
<name>A0A915Z5G5_9GLOM</name>
<accession>A0A915Z5G5</accession>
<dbReference type="EMBL" id="CAGKOT010000017">
    <property type="protein sequence ID" value="CAB5362172.1"/>
    <property type="molecule type" value="Genomic_DNA"/>
</dbReference>
<dbReference type="OrthoDB" id="2334833at2759"/>
<gene>
    <name evidence="1" type="ORF">CHRIB12_LOCUS8966</name>
</gene>
<dbReference type="VEuPathDB" id="FungiDB:RhiirFUN_014593"/>
<reference evidence="1" key="1">
    <citation type="submission" date="2020-05" db="EMBL/GenBank/DDBJ databases">
        <authorList>
            <person name="Rincon C."/>
            <person name="Sanders R I."/>
            <person name="Robbins C."/>
            <person name="Chaturvedi A."/>
        </authorList>
    </citation>
    <scope>NUCLEOTIDE SEQUENCE</scope>
    <source>
        <strain evidence="1">CHB12</strain>
    </source>
</reference>
<evidence type="ECO:0000313" key="2">
    <source>
        <dbReference type="Proteomes" id="UP000684084"/>
    </source>
</evidence>
<organism evidence="1 2">
    <name type="scientific">Rhizophagus irregularis</name>
    <dbReference type="NCBI Taxonomy" id="588596"/>
    <lineage>
        <taxon>Eukaryota</taxon>
        <taxon>Fungi</taxon>
        <taxon>Fungi incertae sedis</taxon>
        <taxon>Mucoromycota</taxon>
        <taxon>Glomeromycotina</taxon>
        <taxon>Glomeromycetes</taxon>
        <taxon>Glomerales</taxon>
        <taxon>Glomeraceae</taxon>
        <taxon>Rhizophagus</taxon>
    </lineage>
</organism>
<protein>
    <submittedName>
        <fullName evidence="1">Uncharacterized protein</fullName>
    </submittedName>
</protein>